<organism evidence="4 5">
    <name type="scientific">Sulfitobacter sabulilitoris</name>
    <dbReference type="NCBI Taxonomy" id="2562655"/>
    <lineage>
        <taxon>Bacteria</taxon>
        <taxon>Pseudomonadati</taxon>
        <taxon>Pseudomonadota</taxon>
        <taxon>Alphaproteobacteria</taxon>
        <taxon>Rhodobacterales</taxon>
        <taxon>Roseobacteraceae</taxon>
        <taxon>Sulfitobacter</taxon>
    </lineage>
</organism>
<dbReference type="InterPro" id="IPR010131">
    <property type="entry name" value="MdtP/NodT-like"/>
</dbReference>
<comment type="similarity">
    <text evidence="1 2">Belongs to the outer membrane factor (OMF) (TC 1.B.17) family.</text>
</comment>
<keyword evidence="2" id="KW-0812">Transmembrane</keyword>
<keyword evidence="2" id="KW-0564">Palmitate</keyword>
<dbReference type="Proteomes" id="UP000309550">
    <property type="component" value="Unassembled WGS sequence"/>
</dbReference>
<comment type="caution">
    <text evidence="4">The sequence shown here is derived from an EMBL/GenBank/DDBJ whole genome shotgun (WGS) entry which is preliminary data.</text>
</comment>
<comment type="subcellular location">
    <subcellularLocation>
        <location evidence="2">Cell membrane</location>
        <topology evidence="2">Lipid-anchor</topology>
    </subcellularLocation>
</comment>
<evidence type="ECO:0000256" key="2">
    <source>
        <dbReference type="RuleBase" id="RU362097"/>
    </source>
</evidence>
<sequence>MRDFLMKALRRRRALWVGAGMVFVSGCAVGPEFSAPDISLPQQFSTKTAQAQPAMEGWWRRFQDPALDQLVDRALRDNLTLAQAQARVAAAQAQATAVDPYLDVTGRVAAQTSDGVNSAGSSSQSVLGTLSFTGARARRIESANAALSAARNDADAARLTVLSNVIIAVIDLRFISASLALRQQDQARQQRSLRDIQVLRDNGAATVTEVTQAEALIAETQIDIANQTGELARQANRVSTLLGLPAGLGAVRPSTGARQPLPQGGAPQGIPADLIRNRPDIRAAEDRYRAAVADIGVAEAARYPSLSLTGSITARSGATDAPAGILGAAINIPVFDQGARRAEVNRREAVAFGALLDWRARVLLAVEDVETALATLDASSRALRAANRLTSLRQTALDQSRDLLGNQAITISDFLDREVALSQARAARARARRDLAVNYVLLQIAQGAQRPAAAGTAPS</sequence>
<dbReference type="NCBIfam" id="TIGR01845">
    <property type="entry name" value="outer_NodT"/>
    <property type="match status" value="1"/>
</dbReference>
<evidence type="ECO:0000313" key="5">
    <source>
        <dbReference type="Proteomes" id="UP000309550"/>
    </source>
</evidence>
<dbReference type="PROSITE" id="PS51257">
    <property type="entry name" value="PROKAR_LIPOPROTEIN"/>
    <property type="match status" value="1"/>
</dbReference>
<dbReference type="GO" id="GO:0015562">
    <property type="term" value="F:efflux transmembrane transporter activity"/>
    <property type="evidence" value="ECO:0007669"/>
    <property type="project" value="InterPro"/>
</dbReference>
<accession>A0A5S3PKJ0</accession>
<dbReference type="EMBL" id="VANS01000001">
    <property type="protein sequence ID" value="TMM54776.1"/>
    <property type="molecule type" value="Genomic_DNA"/>
</dbReference>
<keyword evidence="2" id="KW-0472">Membrane</keyword>
<dbReference type="Gene3D" id="1.20.1600.10">
    <property type="entry name" value="Outer membrane efflux proteins (OEP)"/>
    <property type="match status" value="1"/>
</dbReference>
<evidence type="ECO:0000256" key="3">
    <source>
        <dbReference type="SAM" id="MobiDB-lite"/>
    </source>
</evidence>
<protein>
    <submittedName>
        <fullName evidence="4">Efflux transporter outer membrane subunit</fullName>
    </submittedName>
</protein>
<keyword evidence="2" id="KW-1134">Transmembrane beta strand</keyword>
<name>A0A5S3PKJ0_9RHOB</name>
<evidence type="ECO:0000256" key="1">
    <source>
        <dbReference type="ARBA" id="ARBA00007613"/>
    </source>
</evidence>
<dbReference type="InterPro" id="IPR003423">
    <property type="entry name" value="OMP_efflux"/>
</dbReference>
<keyword evidence="2" id="KW-0449">Lipoprotein</keyword>
<dbReference type="OrthoDB" id="7181739at2"/>
<feature type="region of interest" description="Disordered" evidence="3">
    <location>
        <begin position="253"/>
        <end position="273"/>
    </location>
</feature>
<dbReference type="Pfam" id="PF02321">
    <property type="entry name" value="OEP"/>
    <property type="match status" value="2"/>
</dbReference>
<keyword evidence="5" id="KW-1185">Reference proteome</keyword>
<dbReference type="AlphaFoldDB" id="A0A5S3PKJ0"/>
<reference evidence="4 5" key="1">
    <citation type="submission" date="2019-05" db="EMBL/GenBank/DDBJ databases">
        <title>Sulfitobacter sabulilitoris sp. nov., isolated from a marine sand.</title>
        <authorList>
            <person name="Yoon J.-H."/>
        </authorList>
    </citation>
    <scope>NUCLEOTIDE SEQUENCE [LARGE SCALE GENOMIC DNA]</scope>
    <source>
        <strain evidence="4 5">HSMS-29</strain>
    </source>
</reference>
<proteinExistence type="inferred from homology"/>
<gene>
    <name evidence="4" type="ORF">FDT80_04125</name>
</gene>
<evidence type="ECO:0000313" key="4">
    <source>
        <dbReference type="EMBL" id="TMM54776.1"/>
    </source>
</evidence>
<dbReference type="PANTHER" id="PTHR30203">
    <property type="entry name" value="OUTER MEMBRANE CATION EFFLUX PROTEIN"/>
    <property type="match status" value="1"/>
</dbReference>
<dbReference type="GO" id="GO:0005886">
    <property type="term" value="C:plasma membrane"/>
    <property type="evidence" value="ECO:0007669"/>
    <property type="project" value="UniProtKB-SubCell"/>
</dbReference>
<dbReference type="SUPFAM" id="SSF56954">
    <property type="entry name" value="Outer membrane efflux proteins (OEP)"/>
    <property type="match status" value="1"/>
</dbReference>